<dbReference type="Proteomes" id="UP000249467">
    <property type="component" value="Unassembled WGS sequence"/>
</dbReference>
<evidence type="ECO:0000259" key="1">
    <source>
        <dbReference type="SMART" id="SM00670"/>
    </source>
</evidence>
<dbReference type="EMBL" id="QBML01000011">
    <property type="protein sequence ID" value="PZO41493.1"/>
    <property type="molecule type" value="Genomic_DNA"/>
</dbReference>
<dbReference type="InterPro" id="IPR002716">
    <property type="entry name" value="PIN_dom"/>
</dbReference>
<dbReference type="InterPro" id="IPR029060">
    <property type="entry name" value="PIN-like_dom_sf"/>
</dbReference>
<proteinExistence type="predicted"/>
<dbReference type="InterPro" id="IPR052919">
    <property type="entry name" value="TA_system_RNase"/>
</dbReference>
<reference evidence="2 3" key="1">
    <citation type="submission" date="2018-04" db="EMBL/GenBank/DDBJ databases">
        <authorList>
            <person name="Go L.Y."/>
            <person name="Mitchell J.A."/>
        </authorList>
    </citation>
    <scope>NUCLEOTIDE SEQUENCE [LARGE SCALE GENOMIC DNA]</scope>
    <source>
        <strain evidence="2">ULC066bin1</strain>
    </source>
</reference>
<dbReference type="Pfam" id="PF01850">
    <property type="entry name" value="PIN"/>
    <property type="match status" value="1"/>
</dbReference>
<protein>
    <submittedName>
        <fullName evidence="2">Twitching motility protein PilT</fullName>
    </submittedName>
</protein>
<dbReference type="PANTHER" id="PTHR36173">
    <property type="entry name" value="RIBONUCLEASE VAPC16-RELATED"/>
    <property type="match status" value="1"/>
</dbReference>
<reference evidence="2 3" key="2">
    <citation type="submission" date="2018-06" db="EMBL/GenBank/DDBJ databases">
        <title>Metagenomic assembly of (sub)arctic Cyanobacteria and their associated microbiome from non-axenic cultures.</title>
        <authorList>
            <person name="Baurain D."/>
        </authorList>
    </citation>
    <scope>NUCLEOTIDE SEQUENCE [LARGE SCALE GENOMIC DNA]</scope>
    <source>
        <strain evidence="2">ULC066bin1</strain>
    </source>
</reference>
<dbReference type="SUPFAM" id="SSF88723">
    <property type="entry name" value="PIN domain-like"/>
    <property type="match status" value="1"/>
</dbReference>
<feature type="domain" description="PIN" evidence="1">
    <location>
        <begin position="1"/>
        <end position="124"/>
    </location>
</feature>
<evidence type="ECO:0000313" key="2">
    <source>
        <dbReference type="EMBL" id="PZO41493.1"/>
    </source>
</evidence>
<comment type="caution">
    <text evidence="2">The sequence shown here is derived from an EMBL/GenBank/DDBJ whole genome shotgun (WGS) entry which is preliminary data.</text>
</comment>
<evidence type="ECO:0000313" key="3">
    <source>
        <dbReference type="Proteomes" id="UP000249467"/>
    </source>
</evidence>
<accession>A0A2W4W8M9</accession>
<sequence>MKYILDTHALIWFLEGNARLGLTAKEILSDSSSELILPAIALAEAVWIVSRGKTSISSVEALLKVVKQDKRVSIYPLDSDVIEKSINFTSINEMHDRQIVSTALMVEGQGNRVALLSCDQNICTANLVRIVW</sequence>
<dbReference type="SMART" id="SM00670">
    <property type="entry name" value="PINc"/>
    <property type="match status" value="1"/>
</dbReference>
<dbReference type="Gene3D" id="3.40.50.1010">
    <property type="entry name" value="5'-nuclease"/>
    <property type="match status" value="1"/>
</dbReference>
<dbReference type="AlphaFoldDB" id="A0A2W4W8M9"/>
<name>A0A2W4W8M9_9CYAN</name>
<gene>
    <name evidence="2" type="ORF">DCF19_09845</name>
</gene>
<organism evidence="2 3">
    <name type="scientific">Pseudanabaena frigida</name>
    <dbReference type="NCBI Taxonomy" id="945775"/>
    <lineage>
        <taxon>Bacteria</taxon>
        <taxon>Bacillati</taxon>
        <taxon>Cyanobacteriota</taxon>
        <taxon>Cyanophyceae</taxon>
        <taxon>Pseudanabaenales</taxon>
        <taxon>Pseudanabaenaceae</taxon>
        <taxon>Pseudanabaena</taxon>
    </lineage>
</organism>